<evidence type="ECO:0000313" key="1">
    <source>
        <dbReference type="EMBL" id="KIK20981.1"/>
    </source>
</evidence>
<sequence>MYCRTQIMYRAVQPTQVHEATLSALRTPATDIGHSTVDTAGSFVPVSLPRIY</sequence>
<dbReference type="Proteomes" id="UP000054018">
    <property type="component" value="Unassembled WGS sequence"/>
</dbReference>
<accession>A0A0C9YW61</accession>
<dbReference type="AlphaFoldDB" id="A0A0C9YW61"/>
<keyword evidence="2" id="KW-1185">Reference proteome</keyword>
<dbReference type="HOGENOM" id="CLU_3088169_0_0_1"/>
<protein>
    <submittedName>
        <fullName evidence="1">Uncharacterized protein</fullName>
    </submittedName>
</protein>
<reference evidence="2" key="2">
    <citation type="submission" date="2015-01" db="EMBL/GenBank/DDBJ databases">
        <title>Evolutionary Origins and Diversification of the Mycorrhizal Mutualists.</title>
        <authorList>
            <consortium name="DOE Joint Genome Institute"/>
            <consortium name="Mycorrhizal Genomics Consortium"/>
            <person name="Kohler A."/>
            <person name="Kuo A."/>
            <person name="Nagy L.G."/>
            <person name="Floudas D."/>
            <person name="Copeland A."/>
            <person name="Barry K.W."/>
            <person name="Cichocki N."/>
            <person name="Veneault-Fourrey C."/>
            <person name="LaButti K."/>
            <person name="Lindquist E.A."/>
            <person name="Lipzen A."/>
            <person name="Lundell T."/>
            <person name="Morin E."/>
            <person name="Murat C."/>
            <person name="Riley R."/>
            <person name="Ohm R."/>
            <person name="Sun H."/>
            <person name="Tunlid A."/>
            <person name="Henrissat B."/>
            <person name="Grigoriev I.V."/>
            <person name="Hibbett D.S."/>
            <person name="Martin F."/>
        </authorList>
    </citation>
    <scope>NUCLEOTIDE SEQUENCE [LARGE SCALE GENOMIC DNA]</scope>
    <source>
        <strain evidence="2">441</strain>
    </source>
</reference>
<evidence type="ECO:0000313" key="2">
    <source>
        <dbReference type="Proteomes" id="UP000054018"/>
    </source>
</evidence>
<dbReference type="EMBL" id="KN833757">
    <property type="protein sequence ID" value="KIK20981.1"/>
    <property type="molecule type" value="Genomic_DNA"/>
</dbReference>
<gene>
    <name evidence="1" type="ORF">PISMIDRAFT_681803</name>
</gene>
<proteinExistence type="predicted"/>
<reference evidence="1 2" key="1">
    <citation type="submission" date="2014-04" db="EMBL/GenBank/DDBJ databases">
        <authorList>
            <consortium name="DOE Joint Genome Institute"/>
            <person name="Kuo A."/>
            <person name="Kohler A."/>
            <person name="Costa M.D."/>
            <person name="Nagy L.G."/>
            <person name="Floudas D."/>
            <person name="Copeland A."/>
            <person name="Barry K.W."/>
            <person name="Cichocki N."/>
            <person name="Veneault-Fourrey C."/>
            <person name="LaButti K."/>
            <person name="Lindquist E.A."/>
            <person name="Lipzen A."/>
            <person name="Lundell T."/>
            <person name="Morin E."/>
            <person name="Murat C."/>
            <person name="Sun H."/>
            <person name="Tunlid A."/>
            <person name="Henrissat B."/>
            <person name="Grigoriev I.V."/>
            <person name="Hibbett D.S."/>
            <person name="Martin F."/>
            <person name="Nordberg H.P."/>
            <person name="Cantor M.N."/>
            <person name="Hua S.X."/>
        </authorList>
    </citation>
    <scope>NUCLEOTIDE SEQUENCE [LARGE SCALE GENOMIC DNA]</scope>
    <source>
        <strain evidence="1 2">441</strain>
    </source>
</reference>
<name>A0A0C9YW61_9AGAM</name>
<organism evidence="1 2">
    <name type="scientific">Pisolithus microcarpus 441</name>
    <dbReference type="NCBI Taxonomy" id="765257"/>
    <lineage>
        <taxon>Eukaryota</taxon>
        <taxon>Fungi</taxon>
        <taxon>Dikarya</taxon>
        <taxon>Basidiomycota</taxon>
        <taxon>Agaricomycotina</taxon>
        <taxon>Agaricomycetes</taxon>
        <taxon>Agaricomycetidae</taxon>
        <taxon>Boletales</taxon>
        <taxon>Sclerodermatineae</taxon>
        <taxon>Pisolithaceae</taxon>
        <taxon>Pisolithus</taxon>
    </lineage>
</organism>